<evidence type="ECO:0000313" key="11">
    <source>
        <dbReference type="Proteomes" id="UP000187455"/>
    </source>
</evidence>
<proteinExistence type="inferred from homology"/>
<protein>
    <submittedName>
        <fullName evidence="10">mRNA decapping complex subunit 2</fullName>
    </submittedName>
</protein>
<evidence type="ECO:0000256" key="1">
    <source>
        <dbReference type="ARBA" id="ARBA00001936"/>
    </source>
</evidence>
<reference evidence="10 11" key="1">
    <citation type="journal article" date="2016" name="Mol. Biol. Evol.">
        <title>Genome-Wide Survey of Gut Fungi (Harpellales) Reveals the First Horizontally Transferred Ubiquitin Gene from a Mosquito Host.</title>
        <authorList>
            <person name="Wang Y."/>
            <person name="White M.M."/>
            <person name="Kvist S."/>
            <person name="Moncalvo J.M."/>
        </authorList>
    </citation>
    <scope>NUCLEOTIDE SEQUENCE [LARGE SCALE GENOMIC DNA]</scope>
    <source>
        <strain evidence="10 11">ALG-7-W6</strain>
    </source>
</reference>
<dbReference type="OrthoDB" id="18996at2759"/>
<comment type="similarity">
    <text evidence="3">Belongs to the Nudix hydrolase family. DCP2 subfamily.</text>
</comment>
<evidence type="ECO:0000256" key="2">
    <source>
        <dbReference type="ARBA" id="ARBA00004496"/>
    </source>
</evidence>
<dbReference type="FunFam" id="3.90.79.10:FF:000003">
    <property type="entry name" value="M7GpppN-mRNA hydrolase isoform 2"/>
    <property type="match status" value="1"/>
</dbReference>
<dbReference type="EMBL" id="LSSL01001147">
    <property type="protein sequence ID" value="OLY82973.1"/>
    <property type="molecule type" value="Genomic_DNA"/>
</dbReference>
<evidence type="ECO:0000256" key="3">
    <source>
        <dbReference type="ARBA" id="ARBA00005279"/>
    </source>
</evidence>
<comment type="caution">
    <text evidence="10">The sequence shown here is derived from an EMBL/GenBank/DDBJ whole genome shotgun (WGS) entry which is preliminary data.</text>
</comment>
<evidence type="ECO:0000313" key="10">
    <source>
        <dbReference type="EMBL" id="OLY82973.1"/>
    </source>
</evidence>
<comment type="cofactor">
    <cofactor evidence="1">
        <name>Mn(2+)</name>
        <dbReference type="ChEBI" id="CHEBI:29035"/>
    </cofactor>
</comment>
<name>A0A1R0H1F1_9FUNG</name>
<dbReference type="Gene3D" id="1.10.10.1050">
    <property type="entry name" value="Dcp2, box A domain"/>
    <property type="match status" value="1"/>
</dbReference>
<accession>A0A1R0H1F1</accession>
<dbReference type="GO" id="GO:0003723">
    <property type="term" value="F:RNA binding"/>
    <property type="evidence" value="ECO:0007669"/>
    <property type="project" value="UniProtKB-KW"/>
</dbReference>
<dbReference type="Pfam" id="PF00293">
    <property type="entry name" value="NUDIX"/>
    <property type="match status" value="1"/>
</dbReference>
<comment type="subcellular location">
    <subcellularLocation>
        <location evidence="2">Cytoplasm</location>
    </subcellularLocation>
</comment>
<dbReference type="SMART" id="SM01125">
    <property type="entry name" value="DCP2"/>
    <property type="match status" value="1"/>
</dbReference>
<dbReference type="STRING" id="133383.A0A1R0H1F1"/>
<keyword evidence="7" id="KW-0694">RNA-binding</keyword>
<evidence type="ECO:0000256" key="6">
    <source>
        <dbReference type="ARBA" id="ARBA00022801"/>
    </source>
</evidence>
<dbReference type="PROSITE" id="PS51462">
    <property type="entry name" value="NUDIX"/>
    <property type="match status" value="1"/>
</dbReference>
<keyword evidence="8" id="KW-0464">Manganese</keyword>
<gene>
    <name evidence="10" type="ORF">AYI68_g2899</name>
</gene>
<keyword evidence="11" id="KW-1185">Reference proteome</keyword>
<keyword evidence="4" id="KW-0963">Cytoplasm</keyword>
<dbReference type="SUPFAM" id="SSF55811">
    <property type="entry name" value="Nudix"/>
    <property type="match status" value="1"/>
</dbReference>
<organism evidence="10 11">
    <name type="scientific">Smittium mucronatum</name>
    <dbReference type="NCBI Taxonomy" id="133383"/>
    <lineage>
        <taxon>Eukaryota</taxon>
        <taxon>Fungi</taxon>
        <taxon>Fungi incertae sedis</taxon>
        <taxon>Zoopagomycota</taxon>
        <taxon>Kickxellomycotina</taxon>
        <taxon>Harpellomycetes</taxon>
        <taxon>Harpellales</taxon>
        <taxon>Legeriomycetaceae</taxon>
        <taxon>Smittium</taxon>
    </lineage>
</organism>
<evidence type="ECO:0000256" key="7">
    <source>
        <dbReference type="ARBA" id="ARBA00022884"/>
    </source>
</evidence>
<dbReference type="PANTHER" id="PTHR23114:SF17">
    <property type="entry name" value="M7GPPPN-MRNA HYDROLASE"/>
    <property type="match status" value="1"/>
</dbReference>
<dbReference type="AlphaFoldDB" id="A0A1R0H1F1"/>
<dbReference type="InterPro" id="IPR000086">
    <property type="entry name" value="NUDIX_hydrolase_dom"/>
</dbReference>
<sequence>MTAIVYNSIHDALDDLSIRFIINVPEEELGSVERIFFQIEESHWFYEDFIVEQNPHLPSMSLKNFASCMLQHCPLLSKWSMNASEVYRSFLEYKFKVPVLLVKGWSSSSSWGFPQGKINKDESEFECAKREVLEEIGYDISAHASETLWIERKVTEHRTRLYYVVGIPESTVFKTKTRKEISEIKWHNIKDLIKPKARNNDSKNANPGGSKNNKLFLIRPFIQ</sequence>
<dbReference type="PROSITE" id="PS00893">
    <property type="entry name" value="NUDIX_BOX"/>
    <property type="match status" value="1"/>
</dbReference>
<dbReference type="InterPro" id="IPR015797">
    <property type="entry name" value="NUDIX_hydrolase-like_dom_sf"/>
</dbReference>
<dbReference type="InterPro" id="IPR020084">
    <property type="entry name" value="NUDIX_hydrolase_CS"/>
</dbReference>
<keyword evidence="5" id="KW-0479">Metal-binding</keyword>
<feature type="domain" description="Nudix hydrolase" evidence="9">
    <location>
        <begin position="78"/>
        <end position="210"/>
    </location>
</feature>
<dbReference type="InterPro" id="IPR007722">
    <property type="entry name" value="DCP2_BoxA"/>
</dbReference>
<dbReference type="Proteomes" id="UP000187455">
    <property type="component" value="Unassembled WGS sequence"/>
</dbReference>
<keyword evidence="6" id="KW-0378">Hydrolase</keyword>
<evidence type="ECO:0000256" key="8">
    <source>
        <dbReference type="ARBA" id="ARBA00023211"/>
    </source>
</evidence>
<evidence type="ECO:0000256" key="4">
    <source>
        <dbReference type="ARBA" id="ARBA00022490"/>
    </source>
</evidence>
<dbReference type="GO" id="GO:0000290">
    <property type="term" value="P:deadenylation-dependent decapping of nuclear-transcribed mRNA"/>
    <property type="evidence" value="ECO:0007669"/>
    <property type="project" value="TreeGrafter"/>
</dbReference>
<dbReference type="SUPFAM" id="SSF140586">
    <property type="entry name" value="Dcp2 domain-like"/>
    <property type="match status" value="1"/>
</dbReference>
<dbReference type="GO" id="GO:0030145">
    <property type="term" value="F:manganese ion binding"/>
    <property type="evidence" value="ECO:0007669"/>
    <property type="project" value="InterPro"/>
</dbReference>
<evidence type="ECO:0000256" key="5">
    <source>
        <dbReference type="ARBA" id="ARBA00022723"/>
    </source>
</evidence>
<evidence type="ECO:0000259" key="9">
    <source>
        <dbReference type="PROSITE" id="PS51462"/>
    </source>
</evidence>
<dbReference type="Gene3D" id="3.90.79.10">
    <property type="entry name" value="Nucleoside Triphosphate Pyrophosphohydrolase"/>
    <property type="match status" value="1"/>
</dbReference>
<dbReference type="GO" id="GO:0000932">
    <property type="term" value="C:P-body"/>
    <property type="evidence" value="ECO:0007669"/>
    <property type="project" value="TreeGrafter"/>
</dbReference>
<dbReference type="GO" id="GO:0016787">
    <property type="term" value="F:hydrolase activity"/>
    <property type="evidence" value="ECO:0007669"/>
    <property type="project" value="UniProtKB-KW"/>
</dbReference>
<dbReference type="InterPro" id="IPR036189">
    <property type="entry name" value="DCP2_BoxA_sf"/>
</dbReference>
<dbReference type="Pfam" id="PF05026">
    <property type="entry name" value="DCP2"/>
    <property type="match status" value="1"/>
</dbReference>
<dbReference type="PANTHER" id="PTHR23114">
    <property type="entry name" value="M7GPPPN-MRNA HYDROLASE"/>
    <property type="match status" value="1"/>
</dbReference>